<dbReference type="Proteomes" id="UP001178507">
    <property type="component" value="Unassembled WGS sequence"/>
</dbReference>
<evidence type="ECO:0000256" key="1">
    <source>
        <dbReference type="SAM" id="MobiDB-lite"/>
    </source>
</evidence>
<name>A0AA36NJJ2_9DINO</name>
<evidence type="ECO:0000313" key="2">
    <source>
        <dbReference type="EMBL" id="CAJ1409717.1"/>
    </source>
</evidence>
<keyword evidence="3" id="KW-1185">Reference proteome</keyword>
<evidence type="ECO:0000313" key="3">
    <source>
        <dbReference type="Proteomes" id="UP001178507"/>
    </source>
</evidence>
<protein>
    <submittedName>
        <fullName evidence="2">Uncharacterized protein</fullName>
    </submittedName>
</protein>
<proteinExistence type="predicted"/>
<dbReference type="EMBL" id="CAUJNA010003783">
    <property type="protein sequence ID" value="CAJ1409717.1"/>
    <property type="molecule type" value="Genomic_DNA"/>
</dbReference>
<comment type="caution">
    <text evidence="2">The sequence shown here is derived from an EMBL/GenBank/DDBJ whole genome shotgun (WGS) entry which is preliminary data.</text>
</comment>
<organism evidence="2 3">
    <name type="scientific">Effrenium voratum</name>
    <dbReference type="NCBI Taxonomy" id="2562239"/>
    <lineage>
        <taxon>Eukaryota</taxon>
        <taxon>Sar</taxon>
        <taxon>Alveolata</taxon>
        <taxon>Dinophyceae</taxon>
        <taxon>Suessiales</taxon>
        <taxon>Symbiodiniaceae</taxon>
        <taxon>Effrenium</taxon>
    </lineage>
</organism>
<dbReference type="AlphaFoldDB" id="A0AA36NJJ2"/>
<accession>A0AA36NJJ2</accession>
<feature type="region of interest" description="Disordered" evidence="1">
    <location>
        <begin position="1"/>
        <end position="20"/>
    </location>
</feature>
<reference evidence="2" key="1">
    <citation type="submission" date="2023-08" db="EMBL/GenBank/DDBJ databases">
        <authorList>
            <person name="Chen Y."/>
            <person name="Shah S."/>
            <person name="Dougan E. K."/>
            <person name="Thang M."/>
            <person name="Chan C."/>
        </authorList>
    </citation>
    <scope>NUCLEOTIDE SEQUENCE</scope>
</reference>
<sequence length="284" mass="30912">MERCKRGRGQQSQQGAHRLGGRLGQLPLRLQETEMCPYCQTEWLQDSTWQSQAKYNSTEFSGSRTDASIPSAGGPVDPNLVYALDTSTVLGEGLKRAAASLQRKAEAEAGGMVNWLFVYFYGASGEDDCLEYEAYVKTLGNVSTSMTGLYLNSTVWTPRGVTTISLDVVVACPSPAYLGQIFTQLTAAQIVYKALLLTRPSGAWKIYRFGSPIVNYIVEPLLVPTVLPTATDAIFTDYDTFAAQLSVPTTAALQVAAVTSQLTQAWQTGARGAQLVQTMRRLEL</sequence>
<gene>
    <name evidence="2" type="ORF">EVOR1521_LOCUS30740</name>
</gene>